<dbReference type="Proteomes" id="UP001499988">
    <property type="component" value="Unassembled WGS sequence"/>
</dbReference>
<evidence type="ECO:0008006" key="6">
    <source>
        <dbReference type="Google" id="ProtNLM"/>
    </source>
</evidence>
<accession>A0ABP9ESK9</accession>
<protein>
    <recommendedName>
        <fullName evidence="6">Phage replication protein O</fullName>
    </recommendedName>
</protein>
<feature type="domain" description="Bacteriophage lambda Replication protein O N-terminal" evidence="2">
    <location>
        <begin position="14"/>
        <end position="108"/>
    </location>
</feature>
<evidence type="ECO:0000313" key="4">
    <source>
        <dbReference type="EMBL" id="GAA4880002.1"/>
    </source>
</evidence>
<feature type="region of interest" description="Disordered" evidence="1">
    <location>
        <begin position="103"/>
        <end position="174"/>
    </location>
</feature>
<dbReference type="Gene3D" id="1.10.10.10">
    <property type="entry name" value="Winged helix-like DNA-binding domain superfamily/Winged helix DNA-binding domain"/>
    <property type="match status" value="1"/>
</dbReference>
<reference evidence="5" key="1">
    <citation type="journal article" date="2019" name="Int. J. Syst. Evol. Microbiol.">
        <title>The Global Catalogue of Microorganisms (GCM) 10K type strain sequencing project: providing services to taxonomists for standard genome sequencing and annotation.</title>
        <authorList>
            <consortium name="The Broad Institute Genomics Platform"/>
            <consortium name="The Broad Institute Genome Sequencing Center for Infectious Disease"/>
            <person name="Wu L."/>
            <person name="Ma J."/>
        </authorList>
    </citation>
    <scope>NUCLEOTIDE SEQUENCE [LARGE SCALE GENOMIC DNA]</scope>
    <source>
        <strain evidence="5">JCM 18401</strain>
    </source>
</reference>
<feature type="region of interest" description="Disordered" evidence="1">
    <location>
        <begin position="262"/>
        <end position="288"/>
    </location>
</feature>
<evidence type="ECO:0000313" key="5">
    <source>
        <dbReference type="Proteomes" id="UP001499988"/>
    </source>
</evidence>
<dbReference type="InterPro" id="IPR006497">
    <property type="entry name" value="Phage_lambda_VrpO_N"/>
</dbReference>
<dbReference type="NCBIfam" id="TIGR01610">
    <property type="entry name" value="phage_O_Nterm"/>
    <property type="match status" value="1"/>
</dbReference>
<proteinExistence type="predicted"/>
<dbReference type="Pfam" id="PF04492">
    <property type="entry name" value="Phage_rep_O"/>
    <property type="match status" value="1"/>
</dbReference>
<evidence type="ECO:0000256" key="1">
    <source>
        <dbReference type="SAM" id="MobiDB-lite"/>
    </source>
</evidence>
<keyword evidence="5" id="KW-1185">Reference proteome</keyword>
<dbReference type="InterPro" id="IPR011741">
    <property type="entry name" value="Phg_2220_C"/>
</dbReference>
<sequence>MGAEIHDFPGAGQASLSEGYTRIANNLLDHLLRTELSGLQQRVMLAVLRLTYGYGKSSDWLSPGQIAEALAYQGDIANLRRELRQLVTRGLLLKQGRAIGPNPNLSQWQLGKRVKTDPKTGQNRPLANGSKLTRKRVKTDSKTGQNRHPPKKDQDQDQEIPLNPPAVSKPDLTEPVRQVIAHLNVATGRRYAPRLDGASGKLVVARLNAGASVDDLLLVVDCMTAQWLNHPTMERYLRPETLFRASKFEGYLVEALQWRERGQPRASPPSHGGLDHTDMSWINGDWSE</sequence>
<dbReference type="EMBL" id="BAABJZ010000016">
    <property type="protein sequence ID" value="GAA4880002.1"/>
    <property type="molecule type" value="Genomic_DNA"/>
</dbReference>
<dbReference type="InterPro" id="IPR036388">
    <property type="entry name" value="WH-like_DNA-bd_sf"/>
</dbReference>
<organism evidence="4 5">
    <name type="scientific">Ferrimonas pelagia</name>
    <dbReference type="NCBI Taxonomy" id="1177826"/>
    <lineage>
        <taxon>Bacteria</taxon>
        <taxon>Pseudomonadati</taxon>
        <taxon>Pseudomonadota</taxon>
        <taxon>Gammaproteobacteria</taxon>
        <taxon>Alteromonadales</taxon>
        <taxon>Ferrimonadaceae</taxon>
        <taxon>Ferrimonas</taxon>
    </lineage>
</organism>
<feature type="domain" description="Phage conserved hypothetical protein C-terminal" evidence="3">
    <location>
        <begin position="179"/>
        <end position="252"/>
    </location>
</feature>
<evidence type="ECO:0000259" key="3">
    <source>
        <dbReference type="Pfam" id="PF09524"/>
    </source>
</evidence>
<name>A0ABP9ESK9_9GAMM</name>
<dbReference type="RefSeq" id="WP_345334505.1">
    <property type="nucleotide sequence ID" value="NZ_BAABJZ010000016.1"/>
</dbReference>
<dbReference type="Pfam" id="PF09524">
    <property type="entry name" value="Phg_2220_C"/>
    <property type="match status" value="1"/>
</dbReference>
<comment type="caution">
    <text evidence="4">The sequence shown here is derived from an EMBL/GenBank/DDBJ whole genome shotgun (WGS) entry which is preliminary data.</text>
</comment>
<evidence type="ECO:0000259" key="2">
    <source>
        <dbReference type="Pfam" id="PF04492"/>
    </source>
</evidence>
<gene>
    <name evidence="4" type="ORF">GCM10023333_12650</name>
</gene>